<sequence length="78" mass="8474">MKDDKVIISLEKVPVRRALKRSNKKVLLLFLVVGVLGGYVYSMYFKNPSAEAPTSSAGQAGVVMQSHVVGDVPQRTTP</sequence>
<evidence type="ECO:0000313" key="2">
    <source>
        <dbReference type="EMBL" id="RUS68112.1"/>
    </source>
</evidence>
<keyword evidence="1" id="KW-1133">Transmembrane helix</keyword>
<protein>
    <submittedName>
        <fullName evidence="2">Uncharacterized protein</fullName>
    </submittedName>
</protein>
<keyword evidence="3" id="KW-1185">Reference proteome</keyword>
<keyword evidence="1" id="KW-0472">Membrane</keyword>
<reference evidence="2 3" key="1">
    <citation type="submission" date="2018-01" db="EMBL/GenBank/DDBJ databases">
        <title>Saezia sanguinis gen. nov., sp. nov., in the order Burkholderiales isolated from human blood.</title>
        <authorList>
            <person name="Medina-Pascual M.J."/>
            <person name="Valdezate S."/>
            <person name="Monzon S."/>
            <person name="Cuesta I."/>
            <person name="Carrasco G."/>
            <person name="Villalon P."/>
            <person name="Saez-Nieto J.A."/>
        </authorList>
    </citation>
    <scope>NUCLEOTIDE SEQUENCE [LARGE SCALE GENOMIC DNA]</scope>
    <source>
        <strain evidence="2 3">CNM695-12</strain>
    </source>
</reference>
<keyword evidence="1" id="KW-0812">Transmembrane</keyword>
<dbReference type="AlphaFoldDB" id="A0A433SHB5"/>
<gene>
    <name evidence="2" type="ORF">CUZ56_00597</name>
</gene>
<dbReference type="Proteomes" id="UP000286947">
    <property type="component" value="Unassembled WGS sequence"/>
</dbReference>
<name>A0A433SHB5_9BURK</name>
<organism evidence="2 3">
    <name type="scientific">Saezia sanguinis</name>
    <dbReference type="NCBI Taxonomy" id="1965230"/>
    <lineage>
        <taxon>Bacteria</taxon>
        <taxon>Pseudomonadati</taxon>
        <taxon>Pseudomonadota</taxon>
        <taxon>Betaproteobacteria</taxon>
        <taxon>Burkholderiales</taxon>
        <taxon>Saeziaceae</taxon>
        <taxon>Saezia</taxon>
    </lineage>
</organism>
<feature type="transmembrane region" description="Helical" evidence="1">
    <location>
        <begin position="26"/>
        <end position="45"/>
    </location>
</feature>
<dbReference type="EMBL" id="PQSP01000001">
    <property type="protein sequence ID" value="RUS68112.1"/>
    <property type="molecule type" value="Genomic_DNA"/>
</dbReference>
<evidence type="ECO:0000313" key="3">
    <source>
        <dbReference type="Proteomes" id="UP000286947"/>
    </source>
</evidence>
<accession>A0A433SHB5</accession>
<dbReference type="RefSeq" id="WP_126978007.1">
    <property type="nucleotide sequence ID" value="NZ_CAWUGC010000018.1"/>
</dbReference>
<comment type="caution">
    <text evidence="2">The sequence shown here is derived from an EMBL/GenBank/DDBJ whole genome shotgun (WGS) entry which is preliminary data.</text>
</comment>
<evidence type="ECO:0000256" key="1">
    <source>
        <dbReference type="SAM" id="Phobius"/>
    </source>
</evidence>
<proteinExistence type="predicted"/>